<comment type="similarity">
    <text evidence="1">Belongs to the LysR transcriptional regulatory family.</text>
</comment>
<dbReference type="PROSITE" id="PS50931">
    <property type="entry name" value="HTH_LYSR"/>
    <property type="match status" value="1"/>
</dbReference>
<evidence type="ECO:0000256" key="3">
    <source>
        <dbReference type="ARBA" id="ARBA00023125"/>
    </source>
</evidence>
<dbReference type="InterPro" id="IPR036390">
    <property type="entry name" value="WH_DNA-bd_sf"/>
</dbReference>
<feature type="domain" description="HTH lysR-type" evidence="5">
    <location>
        <begin position="1"/>
        <end position="58"/>
    </location>
</feature>
<protein>
    <submittedName>
        <fullName evidence="6">LysR family transcriptional regulator</fullName>
    </submittedName>
</protein>
<keyword evidence="4" id="KW-0804">Transcription</keyword>
<reference evidence="7" key="1">
    <citation type="journal article" date="2019" name="Int. J. Syst. Evol. Microbiol.">
        <title>The Global Catalogue of Microorganisms (GCM) 10K type strain sequencing project: providing services to taxonomists for standard genome sequencing and annotation.</title>
        <authorList>
            <consortium name="The Broad Institute Genomics Platform"/>
            <consortium name="The Broad Institute Genome Sequencing Center for Infectious Disease"/>
            <person name="Wu L."/>
            <person name="Ma J."/>
        </authorList>
    </citation>
    <scope>NUCLEOTIDE SEQUENCE [LARGE SCALE GENOMIC DNA]</scope>
    <source>
        <strain evidence="7">JCM 18302</strain>
    </source>
</reference>
<dbReference type="CDD" id="cd05466">
    <property type="entry name" value="PBP2_LTTR_substrate"/>
    <property type="match status" value="1"/>
</dbReference>
<proteinExistence type="inferred from homology"/>
<organism evidence="6 7">
    <name type="scientific">Pseudonocardia adelaidensis</name>
    <dbReference type="NCBI Taxonomy" id="648754"/>
    <lineage>
        <taxon>Bacteria</taxon>
        <taxon>Bacillati</taxon>
        <taxon>Actinomycetota</taxon>
        <taxon>Actinomycetes</taxon>
        <taxon>Pseudonocardiales</taxon>
        <taxon>Pseudonocardiaceae</taxon>
        <taxon>Pseudonocardia</taxon>
    </lineage>
</organism>
<name>A0ABP9P8R9_9PSEU</name>
<dbReference type="PANTHER" id="PTHR30346">
    <property type="entry name" value="TRANSCRIPTIONAL DUAL REGULATOR HCAR-RELATED"/>
    <property type="match status" value="1"/>
</dbReference>
<accession>A0ABP9P8R9</accession>
<evidence type="ECO:0000313" key="6">
    <source>
        <dbReference type="EMBL" id="GAA5142401.1"/>
    </source>
</evidence>
<dbReference type="Gene3D" id="3.40.190.290">
    <property type="match status" value="1"/>
</dbReference>
<evidence type="ECO:0000256" key="4">
    <source>
        <dbReference type="ARBA" id="ARBA00023163"/>
    </source>
</evidence>
<dbReference type="InterPro" id="IPR005119">
    <property type="entry name" value="LysR_subst-bd"/>
</dbReference>
<comment type="caution">
    <text evidence="6">The sequence shown here is derived from an EMBL/GenBank/DDBJ whole genome shotgun (WGS) entry which is preliminary data.</text>
</comment>
<dbReference type="Gene3D" id="1.10.10.10">
    <property type="entry name" value="Winged helix-like DNA-binding domain superfamily/Winged helix DNA-binding domain"/>
    <property type="match status" value="1"/>
</dbReference>
<dbReference type="EMBL" id="BAABJO010000060">
    <property type="protein sequence ID" value="GAA5142401.1"/>
    <property type="molecule type" value="Genomic_DNA"/>
</dbReference>
<dbReference type="PRINTS" id="PR00039">
    <property type="entry name" value="HTHLYSR"/>
</dbReference>
<dbReference type="SUPFAM" id="SSF46785">
    <property type="entry name" value="Winged helix' DNA-binding domain"/>
    <property type="match status" value="1"/>
</dbReference>
<dbReference type="Proteomes" id="UP001500804">
    <property type="component" value="Unassembled WGS sequence"/>
</dbReference>
<keyword evidence="3" id="KW-0238">DNA-binding</keyword>
<dbReference type="PANTHER" id="PTHR30346:SF28">
    <property type="entry name" value="HTH-TYPE TRANSCRIPTIONAL REGULATOR CYNR"/>
    <property type="match status" value="1"/>
</dbReference>
<dbReference type="InterPro" id="IPR000847">
    <property type="entry name" value="LysR_HTH_N"/>
</dbReference>
<keyword evidence="2" id="KW-0805">Transcription regulation</keyword>
<dbReference type="SUPFAM" id="SSF53850">
    <property type="entry name" value="Periplasmic binding protein-like II"/>
    <property type="match status" value="1"/>
</dbReference>
<dbReference type="Pfam" id="PF03466">
    <property type="entry name" value="LysR_substrate"/>
    <property type="match status" value="1"/>
</dbReference>
<evidence type="ECO:0000313" key="7">
    <source>
        <dbReference type="Proteomes" id="UP001500804"/>
    </source>
</evidence>
<evidence type="ECO:0000256" key="2">
    <source>
        <dbReference type="ARBA" id="ARBA00023015"/>
    </source>
</evidence>
<sequence length="299" mass="32365">MELRQLEHFLVLAEELHFTRAAARVHLVQSSLSSSIAALERELGADLLVRSRRKVELTEAGRALLPAARRAVDAAEEGRDAVAAVRGVLRGRLRIGAIQAIGDVPIPRLLADFHARYPAVRLYLHHDSVQSLVRDVVDGELDAAFVDRPFDPRHVHLRPLAVQSLVLAVCESDPLVEHRHAVLSDIGDREFVEYRADSALRARIDAAYAGIGVARRSICEVDTIADLIGAVEHGIGIALVPPETLRGRPGVRALTTEPRISRELVLVHAANRPPSPAAAAFLAGADLGPDAEVALDPSR</sequence>
<dbReference type="InterPro" id="IPR036388">
    <property type="entry name" value="WH-like_DNA-bd_sf"/>
</dbReference>
<gene>
    <name evidence="6" type="ORF">GCM10023320_82610</name>
</gene>
<dbReference type="Pfam" id="PF00126">
    <property type="entry name" value="HTH_1"/>
    <property type="match status" value="1"/>
</dbReference>
<evidence type="ECO:0000259" key="5">
    <source>
        <dbReference type="PROSITE" id="PS50931"/>
    </source>
</evidence>
<keyword evidence="7" id="KW-1185">Reference proteome</keyword>
<evidence type="ECO:0000256" key="1">
    <source>
        <dbReference type="ARBA" id="ARBA00009437"/>
    </source>
</evidence>
<dbReference type="RefSeq" id="WP_345613373.1">
    <property type="nucleotide sequence ID" value="NZ_BAABJO010000060.1"/>
</dbReference>